<evidence type="ECO:0000256" key="9">
    <source>
        <dbReference type="SAM" id="MobiDB-lite"/>
    </source>
</evidence>
<keyword evidence="12" id="KW-1185">Reference proteome</keyword>
<dbReference type="FunFam" id="1.10.3430.10:FF:000003">
    <property type="entry name" value="Ammonium transporter"/>
    <property type="match status" value="1"/>
</dbReference>
<dbReference type="OMA" id="CAGSDVM"/>
<feature type="transmembrane region" description="Helical" evidence="8">
    <location>
        <begin position="287"/>
        <end position="306"/>
    </location>
</feature>
<feature type="domain" description="Ammonium transporter AmtB-like" evidence="10">
    <location>
        <begin position="34"/>
        <end position="444"/>
    </location>
</feature>
<dbReference type="GO" id="GO:0008519">
    <property type="term" value="F:ammonium channel activity"/>
    <property type="evidence" value="ECO:0007669"/>
    <property type="project" value="EnsemblFungi"/>
</dbReference>
<dbReference type="KEGG" id="tbl:TBLA_0B00960"/>
<dbReference type="HOGENOM" id="CLU_000445_33_0_1"/>
<dbReference type="InterPro" id="IPR024041">
    <property type="entry name" value="NH4_transpt_AmtB-like_dom"/>
</dbReference>
<feature type="transmembrane region" description="Helical" evidence="8">
    <location>
        <begin position="392"/>
        <end position="415"/>
    </location>
</feature>
<evidence type="ECO:0000256" key="7">
    <source>
        <dbReference type="ARBA" id="ARBA00023177"/>
    </source>
</evidence>
<dbReference type="GeneID" id="14494116"/>
<keyword evidence="7 8" id="KW-0924">Ammonia transport</keyword>
<accession>I2GXT7</accession>
<evidence type="ECO:0000259" key="10">
    <source>
        <dbReference type="Pfam" id="PF00909"/>
    </source>
</evidence>
<feature type="compositionally biased region" description="Polar residues" evidence="9">
    <location>
        <begin position="501"/>
        <end position="511"/>
    </location>
</feature>
<feature type="transmembrane region" description="Helical" evidence="8">
    <location>
        <begin position="312"/>
        <end position="330"/>
    </location>
</feature>
<dbReference type="EMBL" id="HE806317">
    <property type="protein sequence ID" value="CCH58939.1"/>
    <property type="molecule type" value="Genomic_DNA"/>
</dbReference>
<reference evidence="11 12" key="1">
    <citation type="journal article" date="2011" name="Proc. Natl. Acad. Sci. U.S.A.">
        <title>Evolutionary erosion of yeast sex chromosomes by mating-type switching accidents.</title>
        <authorList>
            <person name="Gordon J.L."/>
            <person name="Armisen D."/>
            <person name="Proux-Wera E."/>
            <person name="Oheigeartaigh S.S."/>
            <person name="Byrne K.P."/>
            <person name="Wolfe K.H."/>
        </authorList>
    </citation>
    <scope>NUCLEOTIDE SEQUENCE [LARGE SCALE GENOMIC DNA]</scope>
    <source>
        <strain evidence="12">ATCC 34711 / CBS 6284 / DSM 70876 / NBRC 10599 / NRRL Y-10934 / UCD 77-7</strain>
    </source>
</reference>
<evidence type="ECO:0000313" key="12">
    <source>
        <dbReference type="Proteomes" id="UP000002866"/>
    </source>
</evidence>
<dbReference type="NCBIfam" id="TIGR00836">
    <property type="entry name" value="amt"/>
    <property type="match status" value="1"/>
</dbReference>
<dbReference type="GO" id="GO:0007124">
    <property type="term" value="P:pseudohyphal growth"/>
    <property type="evidence" value="ECO:0007669"/>
    <property type="project" value="EnsemblFungi"/>
</dbReference>
<dbReference type="InterPro" id="IPR001905">
    <property type="entry name" value="Ammonium_transpt"/>
</dbReference>
<feature type="transmembrane region" description="Helical" evidence="8">
    <location>
        <begin position="342"/>
        <end position="364"/>
    </location>
</feature>
<feature type="transmembrane region" description="Helical" evidence="8">
    <location>
        <begin position="32"/>
        <end position="53"/>
    </location>
</feature>
<dbReference type="PANTHER" id="PTHR43029:SF10">
    <property type="entry name" value="AMMONIUM TRANSPORTER MEP2"/>
    <property type="match status" value="1"/>
</dbReference>
<feature type="region of interest" description="Disordered" evidence="9">
    <location>
        <begin position="451"/>
        <end position="511"/>
    </location>
</feature>
<evidence type="ECO:0000313" key="11">
    <source>
        <dbReference type="EMBL" id="CCH58939.1"/>
    </source>
</evidence>
<dbReference type="GO" id="GO:1900430">
    <property type="term" value="P:positive regulation of filamentous growth of a population of unicellular organisms"/>
    <property type="evidence" value="ECO:0007669"/>
    <property type="project" value="EnsemblFungi"/>
</dbReference>
<dbReference type="GO" id="GO:0019740">
    <property type="term" value="P:nitrogen utilization"/>
    <property type="evidence" value="ECO:0007669"/>
    <property type="project" value="EnsemblFungi"/>
</dbReference>
<evidence type="ECO:0000256" key="3">
    <source>
        <dbReference type="ARBA" id="ARBA00022448"/>
    </source>
</evidence>
<keyword evidence="6 8" id="KW-0472">Membrane</keyword>
<dbReference type="Gene3D" id="1.10.3430.10">
    <property type="entry name" value="Ammonium transporter AmtB like domains"/>
    <property type="match status" value="1"/>
</dbReference>
<evidence type="ECO:0000256" key="4">
    <source>
        <dbReference type="ARBA" id="ARBA00022692"/>
    </source>
</evidence>
<sequence length="511" mass="55211">MSYNFTQQPTTIGTGGDSLTTDLNTPYQLANMLWLGVGAAGVWLMVPGIGFFYSGLSRKKHALSLLWASLMAVSVVIFQWFFWGYSLAFSHNTKGHGFIGSLQFIGFRNVLGAPSSVSSVPDIVFAVFQGMFAAVTGALLLGGAFERARFLPMMIFIFIWITVVYCPIACWTWNADGWLAVLGSLDYAGGGPVHIASGHGALIYALILGKRNDPLTGSGLPKYKPHSMTSVVLGTIFLWFGWQFFNPGSAGNASIRAWYSAMSTNLAAACGGLTWMVIDYFRSGGKWTTVGLCSGILAGLVGITPAAGFVPLWASVIIGIITAIGCNLAVDLKLLLRIDDGLDVWALHGVGGCIGSVFTGIFAADYINATAGEYISPIKGGWINHHWKQVGYQLAAICSTIIWTVVCTGIILLLMNQIPHLRLRLRPEDEELGTDEVEIGEFTYEERVIYTPTSHSPESPSDSDSGIVKTEIQDNESDMVSQESTNDEETHNADSEEETAMSHTSSHPMEV</sequence>
<dbReference type="FunCoup" id="I2GXT7">
    <property type="interactions" value="338"/>
</dbReference>
<organism evidence="11 12">
    <name type="scientific">Henningerozyma blattae (strain ATCC 34711 / CBS 6284 / DSM 70876 / NBRC 10599 / NRRL Y-10934 / UCD 77-7)</name>
    <name type="common">Yeast</name>
    <name type="synonym">Tetrapisispora blattae</name>
    <dbReference type="NCBI Taxonomy" id="1071380"/>
    <lineage>
        <taxon>Eukaryota</taxon>
        <taxon>Fungi</taxon>
        <taxon>Dikarya</taxon>
        <taxon>Ascomycota</taxon>
        <taxon>Saccharomycotina</taxon>
        <taxon>Saccharomycetes</taxon>
        <taxon>Saccharomycetales</taxon>
        <taxon>Saccharomycetaceae</taxon>
        <taxon>Henningerozyma</taxon>
    </lineage>
</organism>
<feature type="transmembrane region" description="Helical" evidence="8">
    <location>
        <begin position="228"/>
        <end position="245"/>
    </location>
</feature>
<dbReference type="InterPro" id="IPR029020">
    <property type="entry name" value="Ammonium/urea_transptr"/>
</dbReference>
<keyword evidence="3 8" id="KW-0813">Transport</keyword>
<dbReference type="Proteomes" id="UP000002866">
    <property type="component" value="Chromosome 2"/>
</dbReference>
<comment type="subcellular location">
    <subcellularLocation>
        <location evidence="8">Cell membrane</location>
        <topology evidence="8">Multi-pass membrane protein</topology>
    </subcellularLocation>
    <subcellularLocation>
        <location evidence="1">Membrane</location>
        <topology evidence="1">Multi-pass membrane protein</topology>
    </subcellularLocation>
</comment>
<gene>
    <name evidence="11" type="primary">TBLA0B00960</name>
    <name evidence="11" type="ORF">TBLA_0B00960</name>
</gene>
<dbReference type="STRING" id="1071380.I2GXT7"/>
<dbReference type="PROSITE" id="PS01219">
    <property type="entry name" value="AMMONIUM_TRANSP"/>
    <property type="match status" value="1"/>
</dbReference>
<feature type="compositionally biased region" description="Low complexity" evidence="9">
    <location>
        <begin position="451"/>
        <end position="465"/>
    </location>
</feature>
<proteinExistence type="inferred from homology"/>
<evidence type="ECO:0000256" key="1">
    <source>
        <dbReference type="ARBA" id="ARBA00004141"/>
    </source>
</evidence>
<name>I2GXT7_HENB6</name>
<keyword evidence="4 8" id="KW-0812">Transmembrane</keyword>
<dbReference type="PANTHER" id="PTHR43029">
    <property type="entry name" value="AMMONIUM TRANSPORTER MEP2"/>
    <property type="match status" value="1"/>
</dbReference>
<dbReference type="RefSeq" id="XP_004178458.1">
    <property type="nucleotide sequence ID" value="XM_004178410.1"/>
</dbReference>
<feature type="transmembrane region" description="Helical" evidence="8">
    <location>
        <begin position="257"/>
        <end position="278"/>
    </location>
</feature>
<feature type="transmembrane region" description="Helical" evidence="8">
    <location>
        <begin position="65"/>
        <end position="83"/>
    </location>
</feature>
<evidence type="ECO:0000256" key="5">
    <source>
        <dbReference type="ARBA" id="ARBA00022989"/>
    </source>
</evidence>
<dbReference type="SUPFAM" id="SSF111352">
    <property type="entry name" value="Ammonium transporter"/>
    <property type="match status" value="1"/>
</dbReference>
<feature type="transmembrane region" description="Helical" evidence="8">
    <location>
        <begin position="123"/>
        <end position="141"/>
    </location>
</feature>
<evidence type="ECO:0000256" key="8">
    <source>
        <dbReference type="RuleBase" id="RU362002"/>
    </source>
</evidence>
<evidence type="ECO:0000256" key="2">
    <source>
        <dbReference type="ARBA" id="ARBA00005887"/>
    </source>
</evidence>
<evidence type="ECO:0000256" key="6">
    <source>
        <dbReference type="ARBA" id="ARBA00023136"/>
    </source>
</evidence>
<dbReference type="InParanoid" id="I2GXT7"/>
<dbReference type="GO" id="GO:0005886">
    <property type="term" value="C:plasma membrane"/>
    <property type="evidence" value="ECO:0007669"/>
    <property type="project" value="UniProtKB-SubCell"/>
</dbReference>
<feature type="transmembrane region" description="Helical" evidence="8">
    <location>
        <begin position="187"/>
        <end position="207"/>
    </location>
</feature>
<protein>
    <recommendedName>
        <fullName evidence="8">Ammonium transporter</fullName>
    </recommendedName>
</protein>
<keyword evidence="5 8" id="KW-1133">Transmembrane helix</keyword>
<dbReference type="InterPro" id="IPR018047">
    <property type="entry name" value="Ammonium_transpt_CS"/>
</dbReference>
<dbReference type="Pfam" id="PF00909">
    <property type="entry name" value="Ammonium_transp"/>
    <property type="match status" value="1"/>
</dbReference>
<feature type="transmembrane region" description="Helical" evidence="8">
    <location>
        <begin position="153"/>
        <end position="175"/>
    </location>
</feature>
<comment type="similarity">
    <text evidence="2 8">Belongs to the ammonia transporter channel (TC 1.A.11.2) family.</text>
</comment>
<dbReference type="OrthoDB" id="534912at2759"/>
<dbReference type="AlphaFoldDB" id="I2GXT7"/>
<dbReference type="eggNOG" id="KOG0682">
    <property type="taxonomic scope" value="Eukaryota"/>
</dbReference>